<sequence>MARSKVKMFFIGSKTIRQETDRSLERNLPGNYNFNSNFIIIINFFTTLILLLSPAFRHLSYYNSASPILFPQAGIHDEAAKQVMNSTWKFDIPERVDKDNGMMRSYGSDWLMMFDVGSPLSLSSSSSCYSMISRPPLKTLELFPVTASDLKED</sequence>
<name>A0A6A3B5Q4_HIBSY</name>
<dbReference type="EMBL" id="VEPZ02000920">
    <property type="protein sequence ID" value="KAE8711198.1"/>
    <property type="molecule type" value="Genomic_DNA"/>
</dbReference>
<evidence type="ECO:0000313" key="3">
    <source>
        <dbReference type="Proteomes" id="UP000436088"/>
    </source>
</evidence>
<evidence type="ECO:0000313" key="2">
    <source>
        <dbReference type="EMBL" id="KAE8711198.1"/>
    </source>
</evidence>
<gene>
    <name evidence="2" type="ORF">F3Y22_tig00110302pilonHSYRG00061</name>
</gene>
<accession>A0A6A3B5Q4</accession>
<keyword evidence="1" id="KW-0812">Transmembrane</keyword>
<comment type="caution">
    <text evidence="2">The sequence shown here is derived from an EMBL/GenBank/DDBJ whole genome shotgun (WGS) entry which is preliminary data.</text>
</comment>
<keyword evidence="3" id="KW-1185">Reference proteome</keyword>
<dbReference type="AlphaFoldDB" id="A0A6A3B5Q4"/>
<dbReference type="Proteomes" id="UP000436088">
    <property type="component" value="Unassembled WGS sequence"/>
</dbReference>
<proteinExistence type="predicted"/>
<keyword evidence="1" id="KW-1133">Transmembrane helix</keyword>
<protein>
    <submittedName>
        <fullName evidence="2">Embryo-specific protein 3</fullName>
    </submittedName>
</protein>
<reference evidence="2" key="1">
    <citation type="submission" date="2019-09" db="EMBL/GenBank/DDBJ databases">
        <title>Draft genome information of white flower Hibiscus syriacus.</title>
        <authorList>
            <person name="Kim Y.-M."/>
        </authorList>
    </citation>
    <scope>NUCLEOTIDE SEQUENCE [LARGE SCALE GENOMIC DNA]</scope>
    <source>
        <strain evidence="2">YM2019G1</strain>
    </source>
</reference>
<evidence type="ECO:0000256" key="1">
    <source>
        <dbReference type="SAM" id="Phobius"/>
    </source>
</evidence>
<feature type="transmembrane region" description="Helical" evidence="1">
    <location>
        <begin position="38"/>
        <end position="56"/>
    </location>
</feature>
<keyword evidence="1" id="KW-0472">Membrane</keyword>
<organism evidence="2 3">
    <name type="scientific">Hibiscus syriacus</name>
    <name type="common">Rose of Sharon</name>
    <dbReference type="NCBI Taxonomy" id="106335"/>
    <lineage>
        <taxon>Eukaryota</taxon>
        <taxon>Viridiplantae</taxon>
        <taxon>Streptophyta</taxon>
        <taxon>Embryophyta</taxon>
        <taxon>Tracheophyta</taxon>
        <taxon>Spermatophyta</taxon>
        <taxon>Magnoliopsida</taxon>
        <taxon>eudicotyledons</taxon>
        <taxon>Gunneridae</taxon>
        <taxon>Pentapetalae</taxon>
        <taxon>rosids</taxon>
        <taxon>malvids</taxon>
        <taxon>Malvales</taxon>
        <taxon>Malvaceae</taxon>
        <taxon>Malvoideae</taxon>
        <taxon>Hibiscus</taxon>
    </lineage>
</organism>